<organism evidence="1 2">
    <name type="scientific">Bacteroides eggerthii</name>
    <dbReference type="NCBI Taxonomy" id="28111"/>
    <lineage>
        <taxon>Bacteria</taxon>
        <taxon>Pseudomonadati</taxon>
        <taxon>Bacteroidota</taxon>
        <taxon>Bacteroidia</taxon>
        <taxon>Bacteroidales</taxon>
        <taxon>Bacteroidaceae</taxon>
        <taxon>Bacteroides</taxon>
    </lineage>
</organism>
<evidence type="ECO:0000313" key="1">
    <source>
        <dbReference type="EMBL" id="MDM8146823.1"/>
    </source>
</evidence>
<dbReference type="InterPro" id="IPR007922">
    <property type="entry name" value="DciA-like"/>
</dbReference>
<dbReference type="PANTHER" id="PTHR36456">
    <property type="entry name" value="UPF0232 PROTEIN SCO3875"/>
    <property type="match status" value="1"/>
</dbReference>
<dbReference type="PANTHER" id="PTHR36456:SF1">
    <property type="entry name" value="UPF0232 PROTEIN SCO3875"/>
    <property type="match status" value="1"/>
</dbReference>
<dbReference type="EMBL" id="JAUDCF010000054">
    <property type="protein sequence ID" value="MDM8146823.1"/>
    <property type="molecule type" value="Genomic_DNA"/>
</dbReference>
<sequence length="96" mass="11098">MRRNKSEMFGDLLRQFLRSEGLETPLNERRIVSAWPQVMGQGISYYTGNIFVKNQTLYVQLKSPSLKSNLMMNRAQLVRQLNDAVGAQVITQIVFY</sequence>
<evidence type="ECO:0000313" key="2">
    <source>
        <dbReference type="Proteomes" id="UP001228403"/>
    </source>
</evidence>
<protein>
    <submittedName>
        <fullName evidence="1">DUF721 domain-containing protein</fullName>
    </submittedName>
</protein>
<proteinExistence type="predicted"/>
<keyword evidence="2" id="KW-1185">Reference proteome</keyword>
<name>A0ABT7UAL8_9BACE</name>
<gene>
    <name evidence="1" type="ORF">QUW02_12995</name>
</gene>
<reference evidence="2" key="1">
    <citation type="submission" date="2023-07" db="EMBL/GenBank/DDBJ databases">
        <title>Identification and characterization of horizontal gene transfer across gut microbiota members of farm animals based on homology search.</title>
        <authorList>
            <person name="Schwarzerova J."/>
            <person name="Nykrynova M."/>
            <person name="Jureckova K."/>
            <person name="Cejkova D."/>
            <person name="Rychlik I."/>
        </authorList>
    </citation>
    <scope>NUCLEOTIDE SEQUENCE [LARGE SCALE GENOMIC DNA]</scope>
    <source>
        <strain evidence="2">ET4</strain>
    </source>
</reference>
<dbReference type="Pfam" id="PF05258">
    <property type="entry name" value="DciA"/>
    <property type="match status" value="1"/>
</dbReference>
<comment type="caution">
    <text evidence="1">The sequence shown here is derived from an EMBL/GenBank/DDBJ whole genome shotgun (WGS) entry which is preliminary data.</text>
</comment>
<accession>A0ABT7UAL8</accession>
<dbReference type="Proteomes" id="UP001228403">
    <property type="component" value="Unassembled WGS sequence"/>
</dbReference>